<dbReference type="EMBL" id="UYRT01001607">
    <property type="protein sequence ID" value="VDK29872.1"/>
    <property type="molecule type" value="Genomic_DNA"/>
</dbReference>
<gene>
    <name evidence="1" type="ORF">GPUH_LOCUS1352</name>
</gene>
<dbReference type="WBParaSite" id="GPUH_0000135401-mRNA-1">
    <property type="protein sequence ID" value="GPUH_0000135401-mRNA-1"/>
    <property type="gene ID" value="GPUH_0000135401"/>
</dbReference>
<proteinExistence type="predicted"/>
<reference evidence="1 2" key="2">
    <citation type="submission" date="2018-11" db="EMBL/GenBank/DDBJ databases">
        <authorList>
            <consortium name="Pathogen Informatics"/>
        </authorList>
    </citation>
    <scope>NUCLEOTIDE SEQUENCE [LARGE SCALE GENOMIC DNA]</scope>
</reference>
<evidence type="ECO:0000313" key="3">
    <source>
        <dbReference type="WBParaSite" id="GPUH_0000135401-mRNA-1"/>
    </source>
</evidence>
<dbReference type="Gene3D" id="3.40.30.10">
    <property type="entry name" value="Glutaredoxin"/>
    <property type="match status" value="1"/>
</dbReference>
<dbReference type="AlphaFoldDB" id="A0A183CY11"/>
<accession>A0A183CY11</accession>
<dbReference type="Gene3D" id="1.20.1050.10">
    <property type="match status" value="1"/>
</dbReference>
<dbReference type="Proteomes" id="UP000271098">
    <property type="component" value="Unassembled WGS sequence"/>
</dbReference>
<name>A0A183CY11_9BILA</name>
<sequence>MSFPEFPGALPVLEVDGMKLCGQTAICRQLAWRFVSELCQKIGLSGKTVTEDSTLDMFADLLLEARVVLFGSSDDQNDCNANVRFFFSSKKKVLTCSWISKLSRKGKKKTD</sequence>
<evidence type="ECO:0000313" key="1">
    <source>
        <dbReference type="EMBL" id="VDK29872.1"/>
    </source>
</evidence>
<dbReference type="OrthoDB" id="414243at2759"/>
<evidence type="ECO:0000313" key="2">
    <source>
        <dbReference type="Proteomes" id="UP000271098"/>
    </source>
</evidence>
<reference evidence="3" key="1">
    <citation type="submission" date="2016-06" db="UniProtKB">
        <authorList>
            <consortium name="WormBaseParasite"/>
        </authorList>
    </citation>
    <scope>IDENTIFICATION</scope>
</reference>
<protein>
    <submittedName>
        <fullName evidence="3">FSA_C domain-containing protein</fullName>
    </submittedName>
</protein>
<organism evidence="3">
    <name type="scientific">Gongylonema pulchrum</name>
    <dbReference type="NCBI Taxonomy" id="637853"/>
    <lineage>
        <taxon>Eukaryota</taxon>
        <taxon>Metazoa</taxon>
        <taxon>Ecdysozoa</taxon>
        <taxon>Nematoda</taxon>
        <taxon>Chromadorea</taxon>
        <taxon>Rhabditida</taxon>
        <taxon>Spirurina</taxon>
        <taxon>Spiruromorpha</taxon>
        <taxon>Spiruroidea</taxon>
        <taxon>Gongylonematidae</taxon>
        <taxon>Gongylonema</taxon>
    </lineage>
</organism>
<keyword evidence="2" id="KW-1185">Reference proteome</keyword>